<sequence>MDNGNHLLVIRLSAMGDVAMTVPVIKSLLDTYPDLKVTVLTKGFLSPIFMDLDRVNVHVADVSNKHKGVYGLWKLFKELRSLKIDAVADLHNVLRSNVLKRFFLLAKIPFVQIDKGRKEKKALTAEKDKVFKQLKSTHQRYADVFIQLGFPFILPENNFLAKKVLSQEGLNLLGSDPRKWIGIAPFAAFEGKMYPLELMEEVVKHLNKTNQYKILLFGGGGKEKEILDQWGNTYSDCISLVGKLALEEELALISNLDLMLSMDSGNAHLASLFGIPIITLWGVTHPFAGFYPYGQDLDNALLSDRERYPLIPTSIYGNKVPEGYEDVMTSITPKAILNKIALLLNAI</sequence>
<proteinExistence type="predicted"/>
<evidence type="ECO:0000313" key="3">
    <source>
        <dbReference type="EMBL" id="MRX64295.1"/>
    </source>
</evidence>
<dbReference type="Pfam" id="PF01075">
    <property type="entry name" value="Glyco_transf_9"/>
    <property type="match status" value="1"/>
</dbReference>
<dbReference type="SUPFAM" id="SSF53756">
    <property type="entry name" value="UDP-Glycosyltransferase/glycogen phosphorylase"/>
    <property type="match status" value="1"/>
</dbReference>
<dbReference type="EMBL" id="WKJH01000005">
    <property type="protein sequence ID" value="MRX64295.1"/>
    <property type="molecule type" value="Genomic_DNA"/>
</dbReference>
<dbReference type="AlphaFoldDB" id="A0A6I2MP76"/>
<reference evidence="3 4" key="1">
    <citation type="submission" date="2019-11" db="EMBL/GenBank/DDBJ databases">
        <title>Maribacter lutea sp. nov., a marine bacterium isolated from intertidal sand.</title>
        <authorList>
            <person name="Liu A."/>
        </authorList>
    </citation>
    <scope>NUCLEOTIDE SEQUENCE [LARGE SCALE GENOMIC DNA]</scope>
    <source>
        <strain evidence="3 4">RZ05</strain>
    </source>
</reference>
<dbReference type="OrthoDB" id="9768048at2"/>
<dbReference type="InterPro" id="IPR051199">
    <property type="entry name" value="LPS_LOS_Heptosyltrfase"/>
</dbReference>
<dbReference type="GO" id="GO:0005829">
    <property type="term" value="C:cytosol"/>
    <property type="evidence" value="ECO:0007669"/>
    <property type="project" value="TreeGrafter"/>
</dbReference>
<dbReference type="PANTHER" id="PTHR30160:SF22">
    <property type="entry name" value="LIPOPOLYSACCHARIDE CORE BIOSYNTHESIS PROTEIN"/>
    <property type="match status" value="1"/>
</dbReference>
<evidence type="ECO:0000256" key="1">
    <source>
        <dbReference type="ARBA" id="ARBA00022676"/>
    </source>
</evidence>
<protein>
    <submittedName>
        <fullName evidence="3">ADP-heptose--LPS heptosyltransferase RfaF</fullName>
    </submittedName>
</protein>
<evidence type="ECO:0000256" key="2">
    <source>
        <dbReference type="ARBA" id="ARBA00022679"/>
    </source>
</evidence>
<dbReference type="CDD" id="cd03789">
    <property type="entry name" value="GT9_LPS_heptosyltransferase"/>
    <property type="match status" value="1"/>
</dbReference>
<dbReference type="GO" id="GO:0009244">
    <property type="term" value="P:lipopolysaccharide core region biosynthetic process"/>
    <property type="evidence" value="ECO:0007669"/>
    <property type="project" value="TreeGrafter"/>
</dbReference>
<comment type="caution">
    <text evidence="3">The sequence shown here is derived from an EMBL/GenBank/DDBJ whole genome shotgun (WGS) entry which is preliminary data.</text>
</comment>
<keyword evidence="4" id="KW-1185">Reference proteome</keyword>
<accession>A0A6I2MP76</accession>
<dbReference type="InterPro" id="IPR002201">
    <property type="entry name" value="Glyco_trans_9"/>
</dbReference>
<gene>
    <name evidence="3" type="ORF">GJ691_08935</name>
</gene>
<dbReference type="RefSeq" id="WP_154366000.1">
    <property type="nucleotide sequence ID" value="NZ_CANMYZ010000001.1"/>
</dbReference>
<dbReference type="Gene3D" id="3.40.50.2000">
    <property type="entry name" value="Glycogen Phosphorylase B"/>
    <property type="match status" value="2"/>
</dbReference>
<evidence type="ECO:0000313" key="4">
    <source>
        <dbReference type="Proteomes" id="UP000443153"/>
    </source>
</evidence>
<dbReference type="GO" id="GO:0008713">
    <property type="term" value="F:ADP-heptose-lipopolysaccharide heptosyltransferase activity"/>
    <property type="evidence" value="ECO:0007669"/>
    <property type="project" value="TreeGrafter"/>
</dbReference>
<dbReference type="Proteomes" id="UP000443153">
    <property type="component" value="Unassembled WGS sequence"/>
</dbReference>
<dbReference type="PANTHER" id="PTHR30160">
    <property type="entry name" value="TETRAACYLDISACCHARIDE 4'-KINASE-RELATED"/>
    <property type="match status" value="1"/>
</dbReference>
<organism evidence="3 4">
    <name type="scientific">Maribacter luteus</name>
    <dbReference type="NCBI Taxonomy" id="2594478"/>
    <lineage>
        <taxon>Bacteria</taxon>
        <taxon>Pseudomonadati</taxon>
        <taxon>Bacteroidota</taxon>
        <taxon>Flavobacteriia</taxon>
        <taxon>Flavobacteriales</taxon>
        <taxon>Flavobacteriaceae</taxon>
        <taxon>Maribacter</taxon>
    </lineage>
</organism>
<name>A0A6I2MP76_9FLAO</name>
<keyword evidence="1" id="KW-0328">Glycosyltransferase</keyword>
<keyword evidence="2 3" id="KW-0808">Transferase</keyword>